<reference evidence="10" key="1">
    <citation type="submission" date="2023-03" db="EMBL/GenBank/DDBJ databases">
        <authorList>
            <person name="Steffen K."/>
            <person name="Cardenas P."/>
        </authorList>
    </citation>
    <scope>NUCLEOTIDE SEQUENCE</scope>
</reference>
<dbReference type="NCBIfam" id="NF004283">
    <property type="entry name" value="PRK05692.1"/>
    <property type="match status" value="1"/>
</dbReference>
<keyword evidence="11" id="KW-1185">Reference proteome</keyword>
<evidence type="ECO:0000256" key="5">
    <source>
        <dbReference type="ARBA" id="ARBA00022723"/>
    </source>
</evidence>
<evidence type="ECO:0000256" key="8">
    <source>
        <dbReference type="RuleBase" id="RU003523"/>
    </source>
</evidence>
<evidence type="ECO:0000313" key="11">
    <source>
        <dbReference type="Proteomes" id="UP001174909"/>
    </source>
</evidence>
<evidence type="ECO:0000259" key="9">
    <source>
        <dbReference type="PROSITE" id="PS50991"/>
    </source>
</evidence>
<dbReference type="Gene3D" id="3.20.20.70">
    <property type="entry name" value="Aldolase class I"/>
    <property type="match status" value="1"/>
</dbReference>
<dbReference type="AlphaFoldDB" id="A0AA35QUZ2"/>
<evidence type="ECO:0000256" key="7">
    <source>
        <dbReference type="ARBA" id="ARBA00049877"/>
    </source>
</evidence>
<comment type="similarity">
    <text evidence="8">Belongs to the alpha-IPM synthase/homocitrate synthase family.</text>
</comment>
<dbReference type="SUPFAM" id="SSF51569">
    <property type="entry name" value="Aldolase"/>
    <property type="match status" value="1"/>
</dbReference>
<organism evidence="10 11">
    <name type="scientific">Geodia barretti</name>
    <name type="common">Barrett's horny sponge</name>
    <dbReference type="NCBI Taxonomy" id="519541"/>
    <lineage>
        <taxon>Eukaryota</taxon>
        <taxon>Metazoa</taxon>
        <taxon>Porifera</taxon>
        <taxon>Demospongiae</taxon>
        <taxon>Heteroscleromorpha</taxon>
        <taxon>Tetractinellida</taxon>
        <taxon>Astrophorina</taxon>
        <taxon>Geodiidae</taxon>
        <taxon>Geodia</taxon>
    </lineage>
</organism>
<feature type="domain" description="Pyruvate carboxyltransferase" evidence="9">
    <location>
        <begin position="5"/>
        <end position="232"/>
    </location>
</feature>
<dbReference type="EMBL" id="CASHTH010000127">
    <property type="protein sequence ID" value="CAI7991730.1"/>
    <property type="molecule type" value="Genomic_DNA"/>
</dbReference>
<comment type="catalytic activity">
    <reaction evidence="7">
        <text>(3S)-3-hydroxy-3-methylglutaryl-CoA = acetoacetate + acetyl-CoA</text>
        <dbReference type="Rhea" id="RHEA:24404"/>
        <dbReference type="ChEBI" id="CHEBI:13705"/>
        <dbReference type="ChEBI" id="CHEBI:43074"/>
        <dbReference type="ChEBI" id="CHEBI:57288"/>
        <dbReference type="EC" id="4.1.3.4"/>
    </reaction>
</comment>
<dbReference type="InterPro" id="IPR002034">
    <property type="entry name" value="AIPM/Hcit_synth_CS"/>
</dbReference>
<dbReference type="PROSITE" id="PS00815">
    <property type="entry name" value="AIPM_HOMOCIT_SYNTH_1"/>
    <property type="match status" value="1"/>
</dbReference>
<proteinExistence type="inferred from homology"/>
<evidence type="ECO:0000256" key="4">
    <source>
        <dbReference type="ARBA" id="ARBA00022679"/>
    </source>
</evidence>
<sequence>MSDVITVHEVGLRDGLQNQPRVVPTEGKLRLLDALLDSGLRSVEAASFVSPKAVPQMADAAAIFARLPQDRGAGYEALVPNEKGYERAVEAGVTTVALVLATTDTFNQRNINMSLDEAIRVNEAVIRRARADGIRARSYLSVVAACPYEGVVPPETVFDLAARMFDAGADELALGDSTGAGTPPQMAHLFETLAHRYGPERLAGHFHDTRAMGLTLTWVAIECGNPQIWCSC</sequence>
<dbReference type="PANTHER" id="PTHR42738:SF7">
    <property type="entry name" value="HYDROXYMETHYLGLUTARYL-COA LYASE"/>
    <property type="match status" value="1"/>
</dbReference>
<dbReference type="Proteomes" id="UP001174909">
    <property type="component" value="Unassembled WGS sequence"/>
</dbReference>
<comment type="pathway">
    <text evidence="1">Metabolic intermediate metabolism; (S)-3-hydroxy-3-methylglutaryl-CoA degradation; acetoacetate from (S)-3-hydroxy-3-methylglutaryl-CoA: step 1/1.</text>
</comment>
<keyword evidence="5" id="KW-0479">Metal-binding</keyword>
<gene>
    <name evidence="10" type="ORF">GBAR_LOCUS810</name>
</gene>
<dbReference type="CDD" id="cd07938">
    <property type="entry name" value="DRE_TIM_HMGL"/>
    <property type="match status" value="1"/>
</dbReference>
<dbReference type="EC" id="4.1.3.4" evidence="3"/>
<evidence type="ECO:0000256" key="6">
    <source>
        <dbReference type="ARBA" id="ARBA00023239"/>
    </source>
</evidence>
<dbReference type="GO" id="GO:0004419">
    <property type="term" value="F:hydroxymethylglutaryl-CoA lyase activity"/>
    <property type="evidence" value="ECO:0007669"/>
    <property type="project" value="UniProtKB-EC"/>
</dbReference>
<protein>
    <recommendedName>
        <fullName evidence="3">hydroxymethylglutaryl-CoA lyase</fullName>
        <ecNumber evidence="3">4.1.3.4</ecNumber>
    </recommendedName>
</protein>
<dbReference type="GO" id="GO:0046872">
    <property type="term" value="F:metal ion binding"/>
    <property type="evidence" value="ECO:0007669"/>
    <property type="project" value="UniProtKB-KW"/>
</dbReference>
<dbReference type="InterPro" id="IPR043594">
    <property type="entry name" value="HMGL"/>
</dbReference>
<dbReference type="Pfam" id="PF00682">
    <property type="entry name" value="HMGL-like"/>
    <property type="match status" value="1"/>
</dbReference>
<keyword evidence="4 8" id="KW-0808">Transferase</keyword>
<dbReference type="InterPro" id="IPR000891">
    <property type="entry name" value="PYR_CT"/>
</dbReference>
<evidence type="ECO:0000256" key="1">
    <source>
        <dbReference type="ARBA" id="ARBA00005143"/>
    </source>
</evidence>
<dbReference type="GO" id="GO:0006552">
    <property type="term" value="P:L-leucine catabolic process"/>
    <property type="evidence" value="ECO:0007669"/>
    <property type="project" value="TreeGrafter"/>
</dbReference>
<keyword evidence="6 10" id="KW-0456">Lyase</keyword>
<evidence type="ECO:0000313" key="10">
    <source>
        <dbReference type="EMBL" id="CAI7991730.1"/>
    </source>
</evidence>
<evidence type="ECO:0000256" key="3">
    <source>
        <dbReference type="ARBA" id="ARBA00012910"/>
    </source>
</evidence>
<dbReference type="GO" id="GO:0046951">
    <property type="term" value="P:ketone body biosynthetic process"/>
    <property type="evidence" value="ECO:0007669"/>
    <property type="project" value="TreeGrafter"/>
</dbReference>
<dbReference type="GO" id="GO:0046912">
    <property type="term" value="F:acyltransferase activity, acyl groups converted into alkyl on transfer"/>
    <property type="evidence" value="ECO:0007669"/>
    <property type="project" value="InterPro"/>
</dbReference>
<comment type="similarity">
    <text evidence="2">Belongs to the HMG-CoA lyase family.</text>
</comment>
<dbReference type="PROSITE" id="PS50991">
    <property type="entry name" value="PYR_CT"/>
    <property type="match status" value="1"/>
</dbReference>
<evidence type="ECO:0000256" key="2">
    <source>
        <dbReference type="ARBA" id="ARBA00009405"/>
    </source>
</evidence>
<comment type="caution">
    <text evidence="10">The sequence shown here is derived from an EMBL/GenBank/DDBJ whole genome shotgun (WGS) entry which is preliminary data.</text>
</comment>
<accession>A0AA35QUZ2</accession>
<name>A0AA35QUZ2_GEOBA</name>
<dbReference type="InterPro" id="IPR013785">
    <property type="entry name" value="Aldolase_TIM"/>
</dbReference>
<dbReference type="PANTHER" id="PTHR42738">
    <property type="entry name" value="HYDROXYMETHYLGLUTARYL-COA LYASE"/>
    <property type="match status" value="1"/>
</dbReference>